<keyword evidence="8" id="KW-0460">Magnesium</keyword>
<dbReference type="GO" id="GO:0008948">
    <property type="term" value="F:oxaloacetate decarboxylase activity"/>
    <property type="evidence" value="ECO:0007669"/>
    <property type="project" value="UniProtKB-EC"/>
</dbReference>
<gene>
    <name evidence="10" type="ORF">BE221DRAFT_190382</name>
</gene>
<evidence type="ECO:0000256" key="6">
    <source>
        <dbReference type="ARBA" id="ARBA00025046"/>
    </source>
</evidence>
<feature type="binding site" evidence="8">
    <location>
        <begin position="134"/>
        <end position="137"/>
    </location>
    <ligand>
        <name>substrate</name>
    </ligand>
</feature>
<evidence type="ECO:0000256" key="1">
    <source>
        <dbReference type="ARBA" id="ARBA00001342"/>
    </source>
</evidence>
<dbReference type="GO" id="GO:0047443">
    <property type="term" value="F:4-hydroxy-4-methyl-2-oxoglutarate aldolase activity"/>
    <property type="evidence" value="ECO:0007669"/>
    <property type="project" value="UniProtKB-EC"/>
</dbReference>
<comment type="cofactor">
    <cofactor evidence="9">
        <name>a divalent metal cation</name>
        <dbReference type="ChEBI" id="CHEBI:60240"/>
    </cofactor>
</comment>
<evidence type="ECO:0000256" key="4">
    <source>
        <dbReference type="ARBA" id="ARBA00022723"/>
    </source>
</evidence>
<evidence type="ECO:0000256" key="8">
    <source>
        <dbReference type="PIRSR" id="PIRSR605493-1"/>
    </source>
</evidence>
<evidence type="ECO:0000313" key="10">
    <source>
        <dbReference type="EMBL" id="OUS48029.1"/>
    </source>
</evidence>
<evidence type="ECO:0000256" key="3">
    <source>
        <dbReference type="ARBA" id="ARBA00011233"/>
    </source>
</evidence>
<dbReference type="AlphaFoldDB" id="A0A1Y5IEL8"/>
<dbReference type="SUPFAM" id="SSF89562">
    <property type="entry name" value="RraA-like"/>
    <property type="match status" value="1"/>
</dbReference>
<feature type="binding site" evidence="8">
    <location>
        <position position="156"/>
    </location>
    <ligand>
        <name>substrate</name>
    </ligand>
</feature>
<keyword evidence="10" id="KW-0808">Transferase</keyword>
<evidence type="ECO:0000256" key="7">
    <source>
        <dbReference type="ARBA" id="ARBA00047973"/>
    </source>
</evidence>
<reference evidence="10" key="1">
    <citation type="submission" date="2017-04" db="EMBL/GenBank/DDBJ databases">
        <title>Population genomics of picophytoplankton unveils novel chromosome hypervariability.</title>
        <authorList>
            <consortium name="DOE Joint Genome Institute"/>
            <person name="Blanc-Mathieu R."/>
            <person name="Krasovec M."/>
            <person name="Hebrard M."/>
            <person name="Yau S."/>
            <person name="Desgranges E."/>
            <person name="Martin J."/>
            <person name="Schackwitz W."/>
            <person name="Kuo A."/>
            <person name="Salin G."/>
            <person name="Donnadieu C."/>
            <person name="Desdevises Y."/>
            <person name="Sanchez-Ferandin S."/>
            <person name="Moreau H."/>
            <person name="Rivals E."/>
            <person name="Grigoriev I.V."/>
            <person name="Grimsley N."/>
            <person name="Eyre-Walker A."/>
            <person name="Piganeau G."/>
        </authorList>
    </citation>
    <scope>NUCLEOTIDE SEQUENCE [LARGE SCALE GENOMIC DNA]</scope>
    <source>
        <strain evidence="10">RCC 1115</strain>
    </source>
</reference>
<sequence>MSLAVARRATRAIAREMSRASRAMTHAAASASRGARDGSWTPDANAARFGTSDICDVHHPGVVDDVIGTSASRVRVARANALKDYGGLRRFRGEVSTVLCFENNPLVRLALEEPGLGRVLVVDGGGSERCALLGDNLAETAARNGWSGVIVNGCVRDSEDIAKFNVGVKAIGTHPLKSSKRDPGLRDVPVTFAGVTFVPGSYVYADADGIVVSPEKLEL</sequence>
<dbReference type="GO" id="GO:0032259">
    <property type="term" value="P:methylation"/>
    <property type="evidence" value="ECO:0007669"/>
    <property type="project" value="UniProtKB-KW"/>
</dbReference>
<keyword evidence="10" id="KW-0489">Methyltransferase</keyword>
<accession>A0A1Y5IEL8</accession>
<dbReference type="PANTHER" id="PTHR33254:SF4">
    <property type="entry name" value="4-HYDROXY-4-METHYL-2-OXOGLUTARATE ALDOLASE 3-RELATED"/>
    <property type="match status" value="1"/>
</dbReference>
<name>A0A1Y5IEL8_OSTTA</name>
<evidence type="ECO:0000256" key="9">
    <source>
        <dbReference type="RuleBase" id="RU004338"/>
    </source>
</evidence>
<dbReference type="InterPro" id="IPR005493">
    <property type="entry name" value="RraA/RraA-like"/>
</dbReference>
<feature type="binding site" evidence="8">
    <location>
        <position position="157"/>
    </location>
    <ligand>
        <name>Mg(2+)</name>
        <dbReference type="ChEBI" id="CHEBI:18420"/>
    </ligand>
</feature>
<dbReference type="GO" id="GO:0008168">
    <property type="term" value="F:methyltransferase activity"/>
    <property type="evidence" value="ECO:0007669"/>
    <property type="project" value="UniProtKB-KW"/>
</dbReference>
<dbReference type="NCBIfam" id="TIGR01935">
    <property type="entry name" value="NOT-MenG"/>
    <property type="match status" value="1"/>
</dbReference>
<proteinExistence type="inferred from homology"/>
<organism evidence="10">
    <name type="scientific">Ostreococcus tauri</name>
    <name type="common">Marine green alga</name>
    <dbReference type="NCBI Taxonomy" id="70448"/>
    <lineage>
        <taxon>Eukaryota</taxon>
        <taxon>Viridiplantae</taxon>
        <taxon>Chlorophyta</taxon>
        <taxon>Mamiellophyceae</taxon>
        <taxon>Mamiellales</taxon>
        <taxon>Bathycoccaceae</taxon>
        <taxon>Ostreococcus</taxon>
    </lineage>
</organism>
<dbReference type="GO" id="GO:0051252">
    <property type="term" value="P:regulation of RNA metabolic process"/>
    <property type="evidence" value="ECO:0007669"/>
    <property type="project" value="InterPro"/>
</dbReference>
<dbReference type="EC" id="4.1.1.112" evidence="9"/>
<dbReference type="EMBL" id="KZ155776">
    <property type="protein sequence ID" value="OUS48029.1"/>
    <property type="molecule type" value="Genomic_DNA"/>
</dbReference>
<dbReference type="Proteomes" id="UP000195557">
    <property type="component" value="Unassembled WGS sequence"/>
</dbReference>
<comment type="catalytic activity">
    <reaction evidence="7 9">
        <text>oxaloacetate + H(+) = pyruvate + CO2</text>
        <dbReference type="Rhea" id="RHEA:15641"/>
        <dbReference type="ChEBI" id="CHEBI:15361"/>
        <dbReference type="ChEBI" id="CHEBI:15378"/>
        <dbReference type="ChEBI" id="CHEBI:16452"/>
        <dbReference type="ChEBI" id="CHEBI:16526"/>
        <dbReference type="EC" id="4.1.1.112"/>
    </reaction>
</comment>
<protein>
    <recommendedName>
        <fullName evidence="9">4-hydroxy-4-methyl-2-oxoglutarate aldolase</fullName>
        <shortName evidence="9">HMG aldolase</shortName>
        <ecNumber evidence="9">4.1.1.112</ecNumber>
        <ecNumber evidence="9">4.1.3.17</ecNumber>
    </recommendedName>
    <alternativeName>
        <fullName evidence="9">Oxaloacetate decarboxylase</fullName>
    </alternativeName>
</protein>
<keyword evidence="5 9" id="KW-0456">Lyase</keyword>
<comment type="subunit">
    <text evidence="3 9">Homotrimer.</text>
</comment>
<dbReference type="Pfam" id="PF03737">
    <property type="entry name" value="RraA-like"/>
    <property type="match status" value="1"/>
</dbReference>
<dbReference type="PANTHER" id="PTHR33254">
    <property type="entry name" value="4-HYDROXY-4-METHYL-2-OXOGLUTARATE ALDOLASE 3-RELATED"/>
    <property type="match status" value="1"/>
</dbReference>
<evidence type="ECO:0000256" key="2">
    <source>
        <dbReference type="ARBA" id="ARBA00008621"/>
    </source>
</evidence>
<dbReference type="CDD" id="cd16841">
    <property type="entry name" value="RraA_family"/>
    <property type="match status" value="1"/>
</dbReference>
<comment type="function">
    <text evidence="6 9">Catalyzes the aldol cleavage of 4-hydroxy-4-methyl-2-oxoglutarate (HMG) into 2 molecules of pyruvate. Also contains a secondary oxaloacetate (OAA) decarboxylase activity due to the common pyruvate enolate transition state formed following C-C bond cleavage in the retro-aldol and decarboxylation reactions.</text>
</comment>
<dbReference type="InterPro" id="IPR036704">
    <property type="entry name" value="RraA/RraA-like_sf"/>
</dbReference>
<dbReference type="GO" id="GO:0046872">
    <property type="term" value="F:metal ion binding"/>
    <property type="evidence" value="ECO:0007669"/>
    <property type="project" value="UniProtKB-KW"/>
</dbReference>
<dbReference type="Gene3D" id="3.50.30.40">
    <property type="entry name" value="Ribonuclease E inhibitor RraA/RraA-like"/>
    <property type="match status" value="1"/>
</dbReference>
<dbReference type="eggNOG" id="ENOG502S32I">
    <property type="taxonomic scope" value="Eukaryota"/>
</dbReference>
<comment type="catalytic activity">
    <reaction evidence="1 9">
        <text>4-hydroxy-4-methyl-2-oxoglutarate = 2 pyruvate</text>
        <dbReference type="Rhea" id="RHEA:22748"/>
        <dbReference type="ChEBI" id="CHEBI:15361"/>
        <dbReference type="ChEBI" id="CHEBI:58276"/>
        <dbReference type="EC" id="4.1.3.17"/>
    </reaction>
</comment>
<dbReference type="GO" id="GO:0008428">
    <property type="term" value="F:ribonuclease inhibitor activity"/>
    <property type="evidence" value="ECO:0007669"/>
    <property type="project" value="InterPro"/>
</dbReference>
<comment type="similarity">
    <text evidence="2 9">Belongs to the class II aldolase/RraA-like family.</text>
</comment>
<dbReference type="NCBIfam" id="NF006875">
    <property type="entry name" value="PRK09372.1"/>
    <property type="match status" value="1"/>
</dbReference>
<comment type="cofactor">
    <cofactor evidence="8">
        <name>Mg(2+)</name>
        <dbReference type="ChEBI" id="CHEBI:18420"/>
    </cofactor>
</comment>
<dbReference type="EC" id="4.1.3.17" evidence="9"/>
<dbReference type="InterPro" id="IPR010203">
    <property type="entry name" value="RraA"/>
</dbReference>
<keyword evidence="4 8" id="KW-0479">Metal-binding</keyword>
<evidence type="ECO:0000256" key="5">
    <source>
        <dbReference type="ARBA" id="ARBA00023239"/>
    </source>
</evidence>